<dbReference type="AlphaFoldDB" id="A0A0D2N7L5"/>
<organism evidence="2 3">
    <name type="scientific">Hypholoma sublateritium (strain FD-334 SS-4)</name>
    <dbReference type="NCBI Taxonomy" id="945553"/>
    <lineage>
        <taxon>Eukaryota</taxon>
        <taxon>Fungi</taxon>
        <taxon>Dikarya</taxon>
        <taxon>Basidiomycota</taxon>
        <taxon>Agaricomycotina</taxon>
        <taxon>Agaricomycetes</taxon>
        <taxon>Agaricomycetidae</taxon>
        <taxon>Agaricales</taxon>
        <taxon>Agaricineae</taxon>
        <taxon>Strophariaceae</taxon>
        <taxon>Hypholoma</taxon>
    </lineage>
</organism>
<dbReference type="Proteomes" id="UP000054270">
    <property type="component" value="Unassembled WGS sequence"/>
</dbReference>
<reference evidence="3" key="1">
    <citation type="submission" date="2014-04" db="EMBL/GenBank/DDBJ databases">
        <title>Evolutionary Origins and Diversification of the Mycorrhizal Mutualists.</title>
        <authorList>
            <consortium name="DOE Joint Genome Institute"/>
            <consortium name="Mycorrhizal Genomics Consortium"/>
            <person name="Kohler A."/>
            <person name="Kuo A."/>
            <person name="Nagy L.G."/>
            <person name="Floudas D."/>
            <person name="Copeland A."/>
            <person name="Barry K.W."/>
            <person name="Cichocki N."/>
            <person name="Veneault-Fourrey C."/>
            <person name="LaButti K."/>
            <person name="Lindquist E.A."/>
            <person name="Lipzen A."/>
            <person name="Lundell T."/>
            <person name="Morin E."/>
            <person name="Murat C."/>
            <person name="Riley R."/>
            <person name="Ohm R."/>
            <person name="Sun H."/>
            <person name="Tunlid A."/>
            <person name="Henrissat B."/>
            <person name="Grigoriev I.V."/>
            <person name="Hibbett D.S."/>
            <person name="Martin F."/>
        </authorList>
    </citation>
    <scope>NUCLEOTIDE SEQUENCE [LARGE SCALE GENOMIC DNA]</scope>
    <source>
        <strain evidence="3">FD-334 SS-4</strain>
    </source>
</reference>
<gene>
    <name evidence="2" type="ORF">HYPSUDRAFT_210153</name>
</gene>
<evidence type="ECO:0000313" key="2">
    <source>
        <dbReference type="EMBL" id="KJA12756.1"/>
    </source>
</evidence>
<evidence type="ECO:0000313" key="3">
    <source>
        <dbReference type="Proteomes" id="UP000054270"/>
    </source>
</evidence>
<accession>A0A0D2N7L5</accession>
<dbReference type="EMBL" id="KN817930">
    <property type="protein sequence ID" value="KJA12756.1"/>
    <property type="molecule type" value="Genomic_DNA"/>
</dbReference>
<evidence type="ECO:0000256" key="1">
    <source>
        <dbReference type="SAM" id="MobiDB-lite"/>
    </source>
</evidence>
<feature type="region of interest" description="Disordered" evidence="1">
    <location>
        <begin position="264"/>
        <end position="321"/>
    </location>
</feature>
<keyword evidence="3" id="KW-1185">Reference proteome</keyword>
<feature type="region of interest" description="Disordered" evidence="1">
    <location>
        <begin position="171"/>
        <end position="228"/>
    </location>
</feature>
<dbReference type="OrthoDB" id="3061359at2759"/>
<sequence length="344" mass="36581">MALAIGLHIDIGIVVRSLADTLGMAKQEELPLRFHPQFLALLASKRGHKQLEVWDPVATYACPWWLQPDIAAAAIFNSGTISECLMTHRQEQHKAGVFTVNDSRPVPPPILPPTTEDQYRCKTCLLYRVTCGGLQSDLGQIMGFAGTQPIPANAAAVAEIVASLSVRPIAEAQRTTSSADPQVSDDDMPIDGNMFSSDDNPAMDGVPERAHVDQESPGSPDNENLGPIDMFGSPEPPIAVVHPARVDATIPSITAIGLPTAGLVRHPRGNSPSDSDADLDDARSMFGPGSSGLAGDGDTSGNNMFTTDDEGADTTDIHMFSSDNDSDIVAVDMFSEVGTRREPL</sequence>
<proteinExistence type="predicted"/>
<protein>
    <submittedName>
        <fullName evidence="2">Uncharacterized protein</fullName>
    </submittedName>
</protein>
<name>A0A0D2N7L5_HYPSF</name>